<dbReference type="Proteomes" id="UP000008022">
    <property type="component" value="Unassembled WGS sequence"/>
</dbReference>
<evidence type="ECO:0000313" key="3">
    <source>
        <dbReference type="EnsemblPlants" id="ORUFI12G10290.1"/>
    </source>
</evidence>
<keyword evidence="4" id="KW-1185">Reference proteome</keyword>
<feature type="compositionally biased region" description="Polar residues" evidence="1">
    <location>
        <begin position="470"/>
        <end position="489"/>
    </location>
</feature>
<feature type="region of interest" description="Disordered" evidence="1">
    <location>
        <begin position="446"/>
        <end position="489"/>
    </location>
</feature>
<dbReference type="Pfam" id="PF24530">
    <property type="entry name" value="DUF7597"/>
    <property type="match status" value="1"/>
</dbReference>
<feature type="region of interest" description="Disordered" evidence="1">
    <location>
        <begin position="624"/>
        <end position="669"/>
    </location>
</feature>
<protein>
    <recommendedName>
        <fullName evidence="2">DUF7597 domain-containing protein</fullName>
    </recommendedName>
</protein>
<reference evidence="3" key="2">
    <citation type="submission" date="2015-06" db="UniProtKB">
        <authorList>
            <consortium name="EnsemblPlants"/>
        </authorList>
    </citation>
    <scope>IDENTIFICATION</scope>
</reference>
<dbReference type="PANTHER" id="PTHR33075">
    <property type="entry name" value="OS02G0499800 PROTEIN"/>
    <property type="match status" value="1"/>
</dbReference>
<dbReference type="HOGENOM" id="CLU_399781_0_0_1"/>
<name>A0A0E0RG91_ORYRU</name>
<dbReference type="EnsemblPlants" id="ORUFI12G10290.1">
    <property type="protein sequence ID" value="ORUFI12G10290.1"/>
    <property type="gene ID" value="ORUFI12G10290"/>
</dbReference>
<evidence type="ECO:0000256" key="1">
    <source>
        <dbReference type="SAM" id="MobiDB-lite"/>
    </source>
</evidence>
<sequence length="689" mass="77796">MGDLSFADKWDFSLGLDFASQIWSRLRSPFLVSDRKVGLWMYSLKSFQNKFFKLHFHLWRNGGPDWYREYTLWVLEEENSWTKVGRKSKPISNGVIRPGVSFANVFSSEPTRSRAAVLIKKVFDTIKDSILDPNRPSVLPVRKLVFDYLDFPRRNVVQVSGNNLLHDGSSSKAGSLGSFKCSKCLATGHSRSDCRFRVCFKACFAYGHKARYCLAQSKKKALTKWFNLARFTPPGLHLQEGSPFRLPRADLSVEPPTRRHECYKLAEVEPAIHEDIFDNELGIVVGHCSPHLLAVGLFAVRSPLVRDTLVEAFGFQYSKFHTVHFRHHDRGSNWRAAHTNRRGWVMFLGYPLDFRKQHYINKEVSLFGRLVDWQERDPIPGRVMLRAVFDDIDAVPRVFLLKELPLRGGLGQSWTFGVFVLNTEFADIHLGDEDLPPLMVHLQEPTQQHNDHMDVQPDAPPQHDQPWGNWDQQGENNPENTGNSGISAGPNQNLAMSILENEASPVFFVLDSVQGKIQEVVLRNQGPPTVLLVHAPFISLVLPRRNVAFDSLPLVYHSSQLPLVVVQPLGHDEDMDHDMGSPLGHDEIFDVQPLAISEPLDQAQPKSPPRIGPVPLLLEPPRASVKKRDGKTVMFDPDRRQSSRLRSSSQGLTQPDPRMGIGKPRGKSAKKLKELVENAVSLIGGSDPL</sequence>
<dbReference type="OMA" id="DWYREYT"/>
<organism evidence="3 4">
    <name type="scientific">Oryza rufipogon</name>
    <name type="common">Brownbeard rice</name>
    <name type="synonym">Asian wild rice</name>
    <dbReference type="NCBI Taxonomy" id="4529"/>
    <lineage>
        <taxon>Eukaryota</taxon>
        <taxon>Viridiplantae</taxon>
        <taxon>Streptophyta</taxon>
        <taxon>Embryophyta</taxon>
        <taxon>Tracheophyta</taxon>
        <taxon>Spermatophyta</taxon>
        <taxon>Magnoliopsida</taxon>
        <taxon>Liliopsida</taxon>
        <taxon>Poales</taxon>
        <taxon>Poaceae</taxon>
        <taxon>BOP clade</taxon>
        <taxon>Oryzoideae</taxon>
        <taxon>Oryzeae</taxon>
        <taxon>Oryzinae</taxon>
        <taxon>Oryza</taxon>
    </lineage>
</organism>
<dbReference type="InterPro" id="IPR056018">
    <property type="entry name" value="DUF7597"/>
</dbReference>
<dbReference type="eggNOG" id="ENOG502R48B">
    <property type="taxonomic scope" value="Eukaryota"/>
</dbReference>
<accession>A0A0E0RG91</accession>
<feature type="compositionally biased region" description="Basic and acidic residues" evidence="1">
    <location>
        <begin position="626"/>
        <end position="641"/>
    </location>
</feature>
<reference evidence="4" key="1">
    <citation type="submission" date="2013-06" db="EMBL/GenBank/DDBJ databases">
        <authorList>
            <person name="Zhao Q."/>
        </authorList>
    </citation>
    <scope>NUCLEOTIDE SEQUENCE</scope>
    <source>
        <strain evidence="4">cv. W1943</strain>
    </source>
</reference>
<evidence type="ECO:0000313" key="4">
    <source>
        <dbReference type="Proteomes" id="UP000008022"/>
    </source>
</evidence>
<evidence type="ECO:0000259" key="2">
    <source>
        <dbReference type="Pfam" id="PF24530"/>
    </source>
</evidence>
<feature type="domain" description="DUF7597" evidence="2">
    <location>
        <begin position="227"/>
        <end position="338"/>
    </location>
</feature>
<dbReference type="PANTHER" id="PTHR33075:SF7">
    <property type="entry name" value="OS02G0303350 PROTEIN"/>
    <property type="match status" value="1"/>
</dbReference>
<proteinExistence type="predicted"/>
<dbReference type="Gramene" id="ORUFI12G10290.1">
    <property type="protein sequence ID" value="ORUFI12G10290.1"/>
    <property type="gene ID" value="ORUFI12G10290"/>
</dbReference>
<dbReference type="AlphaFoldDB" id="A0A0E0RG91"/>